<reference evidence="4" key="1">
    <citation type="submission" date="2019-09" db="EMBL/GenBank/DDBJ databases">
        <authorList>
            <person name="Hjerde E."/>
        </authorList>
    </citation>
    <scope>NUCLEOTIDE SEQUENCE</scope>
    <source>
        <strain evidence="4">06/09/160</strain>
    </source>
</reference>
<dbReference type="InterPro" id="IPR036291">
    <property type="entry name" value="NAD(P)-bd_dom_sf"/>
</dbReference>
<dbReference type="Gene3D" id="3.90.180.10">
    <property type="entry name" value="Medium-chain alcohol dehydrogenases, catalytic domain"/>
    <property type="match status" value="1"/>
</dbReference>
<dbReference type="GO" id="GO:0070402">
    <property type="term" value="F:NADPH binding"/>
    <property type="evidence" value="ECO:0007669"/>
    <property type="project" value="TreeGrafter"/>
</dbReference>
<accession>A0A5Q4ZUI5</accession>
<dbReference type="InterPro" id="IPR011032">
    <property type="entry name" value="GroES-like_sf"/>
</dbReference>
<keyword evidence="1" id="KW-0521">NADP</keyword>
<dbReference type="EMBL" id="LR721750">
    <property type="protein sequence ID" value="VVV03619.1"/>
    <property type="molecule type" value="Genomic_DNA"/>
</dbReference>
<evidence type="ECO:0000256" key="1">
    <source>
        <dbReference type="ARBA" id="ARBA00022857"/>
    </source>
</evidence>
<dbReference type="Pfam" id="PF13602">
    <property type="entry name" value="ADH_zinc_N_2"/>
    <property type="match status" value="1"/>
</dbReference>
<proteinExistence type="predicted"/>
<sequence>MRAIVNKFGPPLESIQLENSTPESLSPHQLQLKMKYSSINPSDLITISGAYRSRIQLPFIPGFEGMGIINNCYDTKSSFTIGDRVLPIGSAGSWQTYRNIDEKWCFSIPDYLSDEQAATSYINPMTAWLMLTEQLNITEGMSLVINGATSAIGLMIIRMLNHLGVIPIALVRRDNTESLFENCQLSAIINTQNSTSYQPFHSLKEHGGVDAILDCIGGDQALEQAMLLKINGQFINYGLLSGVPISARFWQERPDVKFSYFHLRQWIHSASKKDIQHKLNEVMGLVHKGIAETKIDKIVPIALLHSAIEEIQNRTVNNNGKILISFLNSRSL</sequence>
<dbReference type="SUPFAM" id="SSF51735">
    <property type="entry name" value="NAD(P)-binding Rossmann-fold domains"/>
    <property type="match status" value="1"/>
</dbReference>
<protein>
    <submittedName>
        <fullName evidence="4">2-haloacrylate reductase</fullName>
    </submittedName>
</protein>
<dbReference type="InterPro" id="IPR013154">
    <property type="entry name" value="ADH-like_N"/>
</dbReference>
<name>A0A5Q4ZUI5_9GAMM</name>
<keyword evidence="2" id="KW-0560">Oxidoreductase</keyword>
<dbReference type="SUPFAM" id="SSF50129">
    <property type="entry name" value="GroES-like"/>
    <property type="match status" value="1"/>
</dbReference>
<dbReference type="Pfam" id="PF08240">
    <property type="entry name" value="ADH_N"/>
    <property type="match status" value="1"/>
</dbReference>
<dbReference type="InterPro" id="IPR020843">
    <property type="entry name" value="ER"/>
</dbReference>
<dbReference type="PANTHER" id="PTHR48106">
    <property type="entry name" value="QUINONE OXIDOREDUCTASE PIG3-RELATED"/>
    <property type="match status" value="1"/>
</dbReference>
<gene>
    <name evidence="4" type="ORF">AW0309160_01002</name>
</gene>
<dbReference type="Gene3D" id="3.40.50.720">
    <property type="entry name" value="NAD(P)-binding Rossmann-like Domain"/>
    <property type="match status" value="1"/>
</dbReference>
<feature type="domain" description="Enoyl reductase (ER)" evidence="3">
    <location>
        <begin position="9"/>
        <end position="324"/>
    </location>
</feature>
<dbReference type="PANTHER" id="PTHR48106:SF2">
    <property type="entry name" value="ZN2+-BINDING DEHYDROGENASE"/>
    <property type="match status" value="1"/>
</dbReference>
<evidence type="ECO:0000313" key="4">
    <source>
        <dbReference type="EMBL" id="VVV03619.1"/>
    </source>
</evidence>
<dbReference type="GO" id="GO:0016651">
    <property type="term" value="F:oxidoreductase activity, acting on NAD(P)H"/>
    <property type="evidence" value="ECO:0007669"/>
    <property type="project" value="TreeGrafter"/>
</dbReference>
<evidence type="ECO:0000259" key="3">
    <source>
        <dbReference type="SMART" id="SM00829"/>
    </source>
</evidence>
<dbReference type="CDD" id="cd05282">
    <property type="entry name" value="ETR_like"/>
    <property type="match status" value="1"/>
</dbReference>
<organism evidence="4">
    <name type="scientific">Aliivibrio wodanis</name>
    <dbReference type="NCBI Taxonomy" id="80852"/>
    <lineage>
        <taxon>Bacteria</taxon>
        <taxon>Pseudomonadati</taxon>
        <taxon>Pseudomonadota</taxon>
        <taxon>Gammaproteobacteria</taxon>
        <taxon>Vibrionales</taxon>
        <taxon>Vibrionaceae</taxon>
        <taxon>Aliivibrio</taxon>
    </lineage>
</organism>
<dbReference type="AlphaFoldDB" id="A0A5Q4ZUI5"/>
<evidence type="ECO:0000256" key="2">
    <source>
        <dbReference type="ARBA" id="ARBA00023002"/>
    </source>
</evidence>
<dbReference type="SMART" id="SM00829">
    <property type="entry name" value="PKS_ER"/>
    <property type="match status" value="1"/>
</dbReference>